<evidence type="ECO:0000313" key="4">
    <source>
        <dbReference type="Proteomes" id="UP000054698"/>
    </source>
</evidence>
<dbReference type="PANTHER" id="PTHR38684:SF1">
    <property type="entry name" value="PROTEIN AMPE"/>
    <property type="match status" value="1"/>
</dbReference>
<dbReference type="PATRIC" id="fig|453.4.peg.3275"/>
<dbReference type="RefSeq" id="WP_058447799.1">
    <property type="nucleotide sequence ID" value="NZ_CAAAHT010000004.1"/>
</dbReference>
<dbReference type="AlphaFoldDB" id="A0A0W0TIJ3"/>
<sequence length="249" mass="28469">MKLLIIVLCLLSERFLVHSLSHNRFYWFSSYYNALSRRFPKEGGMAHPGLLVMAILLPILFICWLVLFIFGHLFYGFIGLLLNLAIFYYCLGPENPFYPVRQENEGDEEAVAGNYFVKANNELFGVVFWYIVAGPLAILVYRLVSLCKGQEKTAKLAQWLTNLFDWIPARITVLLYLLVGNFQRGFRFYIQMFFAAPENNDSLLSQGGLLAAHNSENESVQLPYAESLVEHALIVFLVFVAVFTLGAWL</sequence>
<dbReference type="InterPro" id="IPR052966">
    <property type="entry name" value="Beta-lactamase_Reg"/>
</dbReference>
<dbReference type="STRING" id="453.Lfee_3003"/>
<evidence type="ECO:0000313" key="5">
    <source>
        <dbReference type="Proteomes" id="UP000251942"/>
    </source>
</evidence>
<keyword evidence="1" id="KW-0812">Transmembrane</keyword>
<accession>A0A0W0TIJ3</accession>
<reference evidence="3 5" key="2">
    <citation type="submission" date="2018-06" db="EMBL/GenBank/DDBJ databases">
        <authorList>
            <consortium name="Pathogen Informatics"/>
            <person name="Doyle S."/>
        </authorList>
    </citation>
    <scope>NUCLEOTIDE SEQUENCE [LARGE SCALE GENOMIC DNA]</scope>
    <source>
        <strain evidence="3 5">NCTC12022</strain>
    </source>
</reference>
<dbReference type="GO" id="GO:0005886">
    <property type="term" value="C:plasma membrane"/>
    <property type="evidence" value="ECO:0007669"/>
    <property type="project" value="TreeGrafter"/>
</dbReference>
<feature type="transmembrane region" description="Helical" evidence="1">
    <location>
        <begin position="156"/>
        <end position="179"/>
    </location>
</feature>
<organism evidence="2 4">
    <name type="scientific">Legionella feeleii</name>
    <dbReference type="NCBI Taxonomy" id="453"/>
    <lineage>
        <taxon>Bacteria</taxon>
        <taxon>Pseudomonadati</taxon>
        <taxon>Pseudomonadota</taxon>
        <taxon>Gammaproteobacteria</taxon>
        <taxon>Legionellales</taxon>
        <taxon>Legionellaceae</taxon>
        <taxon>Legionella</taxon>
    </lineage>
</organism>
<keyword evidence="4" id="KW-1185">Reference proteome</keyword>
<gene>
    <name evidence="2" type="ORF">Lfee_3003</name>
    <name evidence="3" type="ORF">NCTC12022_01888</name>
</gene>
<keyword evidence="1" id="KW-0472">Membrane</keyword>
<dbReference type="EMBL" id="LNYB01000085">
    <property type="protein sequence ID" value="KTC95339.1"/>
    <property type="molecule type" value="Genomic_DNA"/>
</dbReference>
<evidence type="ECO:0000256" key="1">
    <source>
        <dbReference type="SAM" id="Phobius"/>
    </source>
</evidence>
<evidence type="ECO:0000313" key="3">
    <source>
        <dbReference type="EMBL" id="SPX61149.1"/>
    </source>
</evidence>
<name>A0A0W0TIJ3_9GAMM</name>
<feature type="transmembrane region" description="Helical" evidence="1">
    <location>
        <begin position="228"/>
        <end position="248"/>
    </location>
</feature>
<proteinExistence type="predicted"/>
<feature type="transmembrane region" description="Helical" evidence="1">
    <location>
        <begin position="73"/>
        <end position="91"/>
    </location>
</feature>
<feature type="transmembrane region" description="Helical" evidence="1">
    <location>
        <begin position="123"/>
        <end position="144"/>
    </location>
</feature>
<dbReference type="OrthoDB" id="9811967at2"/>
<reference evidence="2 4" key="1">
    <citation type="submission" date="2015-11" db="EMBL/GenBank/DDBJ databases">
        <title>Genomic analysis of 38 Legionella species identifies large and diverse effector repertoires.</title>
        <authorList>
            <person name="Burstein D."/>
            <person name="Amaro F."/>
            <person name="Zusman T."/>
            <person name="Lifshitz Z."/>
            <person name="Cohen O."/>
            <person name="Gilbert J.A."/>
            <person name="Pupko T."/>
            <person name="Shuman H.A."/>
            <person name="Segal G."/>
        </authorList>
    </citation>
    <scope>NUCLEOTIDE SEQUENCE [LARGE SCALE GENOMIC DNA]</scope>
    <source>
        <strain evidence="2 4">WO-44C</strain>
    </source>
</reference>
<dbReference type="Proteomes" id="UP000054698">
    <property type="component" value="Unassembled WGS sequence"/>
</dbReference>
<dbReference type="PANTHER" id="PTHR38684">
    <property type="entry name" value="PROTEIN AMPE"/>
    <property type="match status" value="1"/>
</dbReference>
<feature type="transmembrane region" description="Helical" evidence="1">
    <location>
        <begin position="45"/>
        <end position="66"/>
    </location>
</feature>
<protein>
    <submittedName>
        <fullName evidence="2">Inner membrane protein AmpE</fullName>
    </submittedName>
</protein>
<keyword evidence="1" id="KW-1133">Transmembrane helix</keyword>
<dbReference type="EMBL" id="UASS01000017">
    <property type="protein sequence ID" value="SPX61149.1"/>
    <property type="molecule type" value="Genomic_DNA"/>
</dbReference>
<dbReference type="Proteomes" id="UP000251942">
    <property type="component" value="Unassembled WGS sequence"/>
</dbReference>
<evidence type="ECO:0000313" key="2">
    <source>
        <dbReference type="EMBL" id="KTC95339.1"/>
    </source>
</evidence>
<dbReference type="GO" id="GO:0046677">
    <property type="term" value="P:response to antibiotic"/>
    <property type="evidence" value="ECO:0007669"/>
    <property type="project" value="TreeGrafter"/>
</dbReference>